<keyword evidence="5" id="KW-1185">Reference proteome</keyword>
<dbReference type="CDD" id="cd04433">
    <property type="entry name" value="AFD_class_I"/>
    <property type="match status" value="1"/>
</dbReference>
<proteinExistence type="predicted"/>
<dbReference type="Pfam" id="PF00501">
    <property type="entry name" value="AMP-binding"/>
    <property type="match status" value="1"/>
</dbReference>
<dbReference type="EMBL" id="JAVDXW010000001">
    <property type="protein sequence ID" value="MDR7299899.1"/>
    <property type="molecule type" value="Genomic_DNA"/>
</dbReference>
<dbReference type="AlphaFoldDB" id="A0AAE3ZAG5"/>
<dbReference type="PANTHER" id="PTHR43767">
    <property type="entry name" value="LONG-CHAIN-FATTY-ACID--COA LIGASE"/>
    <property type="match status" value="1"/>
</dbReference>
<dbReference type="GO" id="GO:0016878">
    <property type="term" value="F:acid-thiol ligase activity"/>
    <property type="evidence" value="ECO:0007669"/>
    <property type="project" value="UniProtKB-ARBA"/>
</dbReference>
<feature type="domain" description="AMP-binding enzyme C-terminal" evidence="3">
    <location>
        <begin position="422"/>
        <end position="495"/>
    </location>
</feature>
<reference evidence="4" key="1">
    <citation type="submission" date="2023-07" db="EMBL/GenBank/DDBJ databases">
        <title>Sequencing the genomes of 1000 actinobacteria strains.</title>
        <authorList>
            <person name="Klenk H.-P."/>
        </authorList>
    </citation>
    <scope>NUCLEOTIDE SEQUENCE</scope>
    <source>
        <strain evidence="4">DSM 45977</strain>
    </source>
</reference>
<gene>
    <name evidence="4" type="ORF">JOF55_000080</name>
</gene>
<dbReference type="InterPro" id="IPR000873">
    <property type="entry name" value="AMP-dep_synth/lig_dom"/>
</dbReference>
<evidence type="ECO:0000259" key="2">
    <source>
        <dbReference type="Pfam" id="PF00501"/>
    </source>
</evidence>
<dbReference type="PANTHER" id="PTHR43767:SF1">
    <property type="entry name" value="NONRIBOSOMAL PEPTIDE SYNTHASE PES1 (EUROFUNG)-RELATED"/>
    <property type="match status" value="1"/>
</dbReference>
<dbReference type="InterPro" id="IPR042099">
    <property type="entry name" value="ANL_N_sf"/>
</dbReference>
<dbReference type="InterPro" id="IPR045851">
    <property type="entry name" value="AMP-bd_C_sf"/>
</dbReference>
<evidence type="ECO:0000313" key="5">
    <source>
        <dbReference type="Proteomes" id="UP001180845"/>
    </source>
</evidence>
<feature type="domain" description="AMP-dependent synthetase/ligase" evidence="2">
    <location>
        <begin position="31"/>
        <end position="381"/>
    </location>
</feature>
<keyword evidence="4" id="KW-0436">Ligase</keyword>
<dbReference type="PROSITE" id="PS00455">
    <property type="entry name" value="AMP_BINDING"/>
    <property type="match status" value="1"/>
</dbReference>
<dbReference type="InterPro" id="IPR020845">
    <property type="entry name" value="AMP-binding_CS"/>
</dbReference>
<evidence type="ECO:0000256" key="1">
    <source>
        <dbReference type="SAM" id="MobiDB-lite"/>
    </source>
</evidence>
<evidence type="ECO:0000259" key="3">
    <source>
        <dbReference type="Pfam" id="PF13193"/>
    </source>
</evidence>
<feature type="compositionally biased region" description="Low complexity" evidence="1">
    <location>
        <begin position="134"/>
        <end position="146"/>
    </location>
</feature>
<dbReference type="Gene3D" id="3.30.300.30">
    <property type="match status" value="1"/>
</dbReference>
<comment type="caution">
    <text evidence="4">The sequence shown here is derived from an EMBL/GenBank/DDBJ whole genome shotgun (WGS) entry which is preliminary data.</text>
</comment>
<dbReference type="Proteomes" id="UP001180845">
    <property type="component" value="Unassembled WGS sequence"/>
</dbReference>
<organism evidence="4 5">
    <name type="scientific">Haloactinomyces albus</name>
    <dbReference type="NCBI Taxonomy" id="1352928"/>
    <lineage>
        <taxon>Bacteria</taxon>
        <taxon>Bacillati</taxon>
        <taxon>Actinomycetota</taxon>
        <taxon>Actinomycetes</taxon>
        <taxon>Actinopolysporales</taxon>
        <taxon>Actinopolysporaceae</taxon>
        <taxon>Haloactinomyces</taxon>
    </lineage>
</organism>
<feature type="region of interest" description="Disordered" evidence="1">
    <location>
        <begin position="129"/>
        <end position="149"/>
    </location>
</feature>
<dbReference type="Pfam" id="PF13193">
    <property type="entry name" value="AMP-binding_C"/>
    <property type="match status" value="1"/>
</dbReference>
<sequence>MGRVRLAPTMTLPDVVDEAVRAAGGAWLAADGERAPLRELVDRADALAARLGAAGLVPGDPLGLLLPNGLRYAEAFLAAVRLGAVIVPLDEALPERGLDDAARTVPLAATLAEHPRPVRGSLAVTATGGGWHVPGQPDSAGAAAAPRPRRSDPAAVFFTSGTTGEPKPITLTHHQLVRPLIALQQLHASFFAGSPAEQVKRLTTVVRRHGTRLLGAAGRQTWLCTTPFRAMAGHQVFTGALLLGHNLVTSSAFHPRRTLELVDAHRVNVLAGTPAVLEVLLRVGDLSPYDLSSLLVIGVGGGPAAPGLVDRAGRRFGCTVTVGYGSTELGGGVLATRLQDSPQSRQHTVGHPFPGSDVRILDEYGAEMPPGRPGELVCRTDGQPDWLHTGDLALRDDDGTVTILGRKDDLVIRGGANIHPNEIERVVDEFPAVARSAAVGVPSHHDQQLWLFVVPAGGYDPSPEAVRAECRDVLAPGKQPDRVRVVDELPMTEHGEVCRHLLREQAGDHAGKETAQS</sequence>
<evidence type="ECO:0000313" key="4">
    <source>
        <dbReference type="EMBL" id="MDR7299899.1"/>
    </source>
</evidence>
<dbReference type="Gene3D" id="3.40.50.12780">
    <property type="entry name" value="N-terminal domain of ligase-like"/>
    <property type="match status" value="1"/>
</dbReference>
<dbReference type="InterPro" id="IPR025110">
    <property type="entry name" value="AMP-bd_C"/>
</dbReference>
<accession>A0AAE3ZAG5</accession>
<protein>
    <submittedName>
        <fullName evidence="4">Acyl-CoA synthetase (AMP-forming)/AMP-acid ligase II</fullName>
    </submittedName>
</protein>
<dbReference type="SUPFAM" id="SSF56801">
    <property type="entry name" value="Acetyl-CoA synthetase-like"/>
    <property type="match status" value="1"/>
</dbReference>
<dbReference type="RefSeq" id="WP_310267758.1">
    <property type="nucleotide sequence ID" value="NZ_JAVDXW010000001.1"/>
</dbReference>
<name>A0AAE3ZAG5_9ACTN</name>
<dbReference type="InterPro" id="IPR050237">
    <property type="entry name" value="ATP-dep_AMP-bd_enzyme"/>
</dbReference>